<reference evidence="4 5" key="1">
    <citation type="submission" date="2021-07" db="EMBL/GenBank/DDBJ databases">
        <title>Actinomadura sp. PM05-2 isolated from lichen.</title>
        <authorList>
            <person name="Somphong A."/>
            <person name="Phongsopitanun W."/>
            <person name="Tanasupawat S."/>
            <person name="Peongsungnone V."/>
        </authorList>
    </citation>
    <scope>NUCLEOTIDE SEQUENCE [LARGE SCALE GENOMIC DNA]</scope>
    <source>
        <strain evidence="4 5">PM05-2</strain>
    </source>
</reference>
<dbReference type="InterPro" id="IPR057326">
    <property type="entry name" value="KR_dom"/>
</dbReference>
<gene>
    <name evidence="4" type="ORF">K1Y72_19665</name>
</gene>
<comment type="similarity">
    <text evidence="1">Belongs to the short-chain dehydrogenases/reductases (SDR) family.</text>
</comment>
<dbReference type="PRINTS" id="PR00081">
    <property type="entry name" value="GDHRDH"/>
</dbReference>
<dbReference type="SUPFAM" id="SSF51735">
    <property type="entry name" value="NAD(P)-binding Rossmann-fold domains"/>
    <property type="match status" value="1"/>
</dbReference>
<evidence type="ECO:0000313" key="4">
    <source>
        <dbReference type="EMBL" id="MBW8484611.1"/>
    </source>
</evidence>
<keyword evidence="2" id="KW-0560">Oxidoreductase</keyword>
<dbReference type="Gene3D" id="3.40.50.720">
    <property type="entry name" value="NAD(P)-binding Rossmann-like Domain"/>
    <property type="match status" value="1"/>
</dbReference>
<dbReference type="PRINTS" id="PR00080">
    <property type="entry name" value="SDRFAMILY"/>
</dbReference>
<accession>A0ABS7FW01</accession>
<organism evidence="4 5">
    <name type="scientific">Actinomadura parmotrematis</name>
    <dbReference type="NCBI Taxonomy" id="2864039"/>
    <lineage>
        <taxon>Bacteria</taxon>
        <taxon>Bacillati</taxon>
        <taxon>Actinomycetota</taxon>
        <taxon>Actinomycetes</taxon>
        <taxon>Streptosporangiales</taxon>
        <taxon>Thermomonosporaceae</taxon>
        <taxon>Actinomadura</taxon>
    </lineage>
</organism>
<evidence type="ECO:0000259" key="3">
    <source>
        <dbReference type="SMART" id="SM00822"/>
    </source>
</evidence>
<dbReference type="PANTHER" id="PTHR43639:SF1">
    <property type="entry name" value="SHORT-CHAIN DEHYDROGENASE_REDUCTASE FAMILY PROTEIN"/>
    <property type="match status" value="1"/>
</dbReference>
<dbReference type="Proteomes" id="UP000774570">
    <property type="component" value="Unassembled WGS sequence"/>
</dbReference>
<dbReference type="EMBL" id="JAIBOA010000012">
    <property type="protein sequence ID" value="MBW8484611.1"/>
    <property type="molecule type" value="Genomic_DNA"/>
</dbReference>
<dbReference type="SMART" id="SM00822">
    <property type="entry name" value="PKS_KR"/>
    <property type="match status" value="1"/>
</dbReference>
<dbReference type="InterPro" id="IPR036291">
    <property type="entry name" value="NAD(P)-bd_dom_sf"/>
</dbReference>
<evidence type="ECO:0000256" key="1">
    <source>
        <dbReference type="ARBA" id="ARBA00006484"/>
    </source>
</evidence>
<keyword evidence="5" id="KW-1185">Reference proteome</keyword>
<comment type="caution">
    <text evidence="4">The sequence shown here is derived from an EMBL/GenBank/DDBJ whole genome shotgun (WGS) entry which is preliminary data.</text>
</comment>
<protein>
    <submittedName>
        <fullName evidence="4">SDR family oxidoreductase</fullName>
    </submittedName>
</protein>
<dbReference type="Pfam" id="PF13561">
    <property type="entry name" value="adh_short_C2"/>
    <property type="match status" value="1"/>
</dbReference>
<evidence type="ECO:0000313" key="5">
    <source>
        <dbReference type="Proteomes" id="UP000774570"/>
    </source>
</evidence>
<sequence>MTDQRIAIVTGANRGLGRSTALHLAADGTDVIITYRSHAAEAEAVAKEIGALGRTAVALPLDAADLASFDAFAARVLAALRENWGRDTFDVLVNNAGASGGTTFLETTVEDFDALVDVHVRGVYFLTQKLVPLMADGGRIVNLSSGLTRFTTPGMSAYAMMKGAVEVFTRYLAKELGPRGIAVNTVAPGPVATDFEGGRLRDDEQVRGALGSMAALGRIGEPDDIGAAIATLLRPGTGWITGQRVEASGGLFL</sequence>
<feature type="domain" description="Ketoreductase" evidence="3">
    <location>
        <begin position="5"/>
        <end position="189"/>
    </location>
</feature>
<dbReference type="RefSeq" id="WP_220167848.1">
    <property type="nucleotide sequence ID" value="NZ_JAIBOA010000012.1"/>
</dbReference>
<name>A0ABS7FW01_9ACTN</name>
<evidence type="ECO:0000256" key="2">
    <source>
        <dbReference type="ARBA" id="ARBA00023002"/>
    </source>
</evidence>
<proteinExistence type="inferred from homology"/>
<dbReference type="InterPro" id="IPR002347">
    <property type="entry name" value="SDR_fam"/>
</dbReference>
<dbReference type="PANTHER" id="PTHR43639">
    <property type="entry name" value="OXIDOREDUCTASE, SHORT-CHAIN DEHYDROGENASE/REDUCTASE FAMILY (AFU_ORTHOLOGUE AFUA_5G02870)"/>
    <property type="match status" value="1"/>
</dbReference>